<sequence>MTIPEQNRPNLELEVAYSLCFEKLMYKFFGRIDKLISFFLILSSMTAIGSIGGLVNGTFSGIFLAVITAIQIIYTPSAKTQAAKDSYCLYCKLYKKMGSMSDEEIANHLADSTKYDTDEIGFLSHPARLSALAMLGMTPDRYYPEERKLRLSEYLAALFAGELPEYHLST</sequence>
<keyword evidence="1" id="KW-0812">Transmembrane</keyword>
<dbReference type="Proteomes" id="UP000230202">
    <property type="component" value="Unassembled WGS sequence"/>
</dbReference>
<organism evidence="2 3">
    <name type="scientific">Snodgrassella alvi</name>
    <dbReference type="NCBI Taxonomy" id="1196083"/>
    <lineage>
        <taxon>Bacteria</taxon>
        <taxon>Pseudomonadati</taxon>
        <taxon>Pseudomonadota</taxon>
        <taxon>Betaproteobacteria</taxon>
        <taxon>Neisseriales</taxon>
        <taxon>Neisseriaceae</taxon>
        <taxon>Snodgrassella</taxon>
    </lineage>
</organism>
<keyword evidence="1" id="KW-0472">Membrane</keyword>
<accession>A0A2N9X6A8</accession>
<dbReference type="AlphaFoldDB" id="A0A2N9X6A8"/>
<proteinExistence type="predicted"/>
<gene>
    <name evidence="2" type="ORF">BHC54_09380</name>
</gene>
<keyword evidence="1" id="KW-1133">Transmembrane helix</keyword>
<evidence type="ECO:0000313" key="2">
    <source>
        <dbReference type="EMBL" id="PIT38711.1"/>
    </source>
</evidence>
<feature type="transmembrane region" description="Helical" evidence="1">
    <location>
        <begin position="35"/>
        <end position="52"/>
    </location>
</feature>
<evidence type="ECO:0000313" key="3">
    <source>
        <dbReference type="Proteomes" id="UP000230202"/>
    </source>
</evidence>
<comment type="caution">
    <text evidence="2">The sequence shown here is derived from an EMBL/GenBank/DDBJ whole genome shotgun (WGS) entry which is preliminary data.</text>
</comment>
<evidence type="ECO:0000256" key="1">
    <source>
        <dbReference type="SAM" id="Phobius"/>
    </source>
</evidence>
<dbReference type="RefSeq" id="WP_100152587.1">
    <property type="nucleotide sequence ID" value="NZ_MEIL01000029.1"/>
</dbReference>
<feature type="transmembrane region" description="Helical" evidence="1">
    <location>
        <begin position="58"/>
        <end position="74"/>
    </location>
</feature>
<protein>
    <submittedName>
        <fullName evidence="2">Uncharacterized protein</fullName>
    </submittedName>
</protein>
<reference evidence="2" key="1">
    <citation type="journal article" date="2017" name="MBio">
        <title>Type VI secretion-mediated competition in the bee gut microbiome.</title>
        <authorList>
            <person name="Steele M.I."/>
            <person name="Kwong W.K."/>
            <person name="Powell J.E."/>
            <person name="Whiteley M."/>
            <person name="Moran N.A."/>
        </authorList>
    </citation>
    <scope>NUCLEOTIDE SEQUENCE [LARGE SCALE GENOMIC DNA]</scope>
    <source>
        <strain evidence="2">WkB273</strain>
    </source>
</reference>
<dbReference type="EMBL" id="MEIL01000029">
    <property type="protein sequence ID" value="PIT38711.1"/>
    <property type="molecule type" value="Genomic_DNA"/>
</dbReference>
<name>A0A2N9X6A8_9NEIS</name>
<keyword evidence="3" id="KW-1185">Reference proteome</keyword>